<accession>A0A1M4E5E4</accession>
<evidence type="ECO:0000313" key="1">
    <source>
        <dbReference type="EMBL" id="SBO94061.1"/>
    </source>
</evidence>
<proteinExistence type="predicted"/>
<dbReference type="RefSeq" id="WP_225273214.1">
    <property type="nucleotide sequence ID" value="NZ_CP084058.1"/>
</dbReference>
<dbReference type="AlphaFoldDB" id="A0A1M4E5E4"/>
<evidence type="ECO:0008006" key="2">
    <source>
        <dbReference type="Google" id="ProtNLM"/>
    </source>
</evidence>
<dbReference type="InterPro" id="IPR006311">
    <property type="entry name" value="TAT_signal"/>
</dbReference>
<dbReference type="PROSITE" id="PS51318">
    <property type="entry name" value="TAT"/>
    <property type="match status" value="1"/>
</dbReference>
<reference evidence="1" key="1">
    <citation type="submission" date="2016-04" db="EMBL/GenBank/DDBJ databases">
        <authorList>
            <person name="Evans L.H."/>
            <person name="Alamgir A."/>
            <person name="Owens N."/>
            <person name="Weber N.D."/>
            <person name="Virtaneva K."/>
            <person name="Barbian K."/>
            <person name="Babar A."/>
            <person name="Rosenke K."/>
        </authorList>
    </citation>
    <scope>NUCLEOTIDE SEQUENCE</scope>
    <source>
        <strain evidence="1">Nono1</strain>
    </source>
</reference>
<gene>
    <name evidence="1" type="ORF">BN4615_P3577</name>
</gene>
<name>A0A1M4E5E4_9ACTN</name>
<dbReference type="EMBL" id="LT559118">
    <property type="protein sequence ID" value="SBO94061.1"/>
    <property type="molecule type" value="Genomic_DNA"/>
</dbReference>
<sequence>MKTSRDEKFQLGAAKATRRIGRRKFLGKSGAVAAAVASVVMGVNARPAFAHGTCYPPYGRYCSGCAASSACPSGRATCTPSYNRGCNVCPYSTGWWYTGTSPNRHRCRDCISSIIGPIACNGTYVCGCKSTTHY</sequence>
<protein>
    <recommendedName>
        <fullName evidence="2">Twin-arginine translocation signal domain-containing protein</fullName>
    </recommendedName>
</protein>
<organism evidence="1">
    <name type="scientific">Nonomuraea gerenzanensis</name>
    <dbReference type="NCBI Taxonomy" id="93944"/>
    <lineage>
        <taxon>Bacteria</taxon>
        <taxon>Bacillati</taxon>
        <taxon>Actinomycetota</taxon>
        <taxon>Actinomycetes</taxon>
        <taxon>Streptosporangiales</taxon>
        <taxon>Streptosporangiaceae</taxon>
        <taxon>Nonomuraea</taxon>
    </lineage>
</organism>